<dbReference type="EMBL" id="JARPXM010000017">
    <property type="protein sequence ID" value="MDT2539476.1"/>
    <property type="molecule type" value="Genomic_DNA"/>
</dbReference>
<evidence type="ECO:0000313" key="3">
    <source>
        <dbReference type="Proteomes" id="UP001249240"/>
    </source>
</evidence>
<comment type="caution">
    <text evidence="2">The sequence shown here is derived from an EMBL/GenBank/DDBJ whole genome shotgun (WGS) entry which is preliminary data.</text>
</comment>
<name>A0AAW8SZ95_9ENTE</name>
<dbReference type="SUPFAM" id="SSF53448">
    <property type="entry name" value="Nucleotide-diphospho-sugar transferases"/>
    <property type="match status" value="1"/>
</dbReference>
<gene>
    <name evidence="2" type="ORF">P7D78_15170</name>
</gene>
<keyword evidence="2" id="KW-0328">Glycosyltransferase</keyword>
<dbReference type="Pfam" id="PF00535">
    <property type="entry name" value="Glycos_transf_2"/>
    <property type="match status" value="1"/>
</dbReference>
<protein>
    <submittedName>
        <fullName evidence="2">Glycosyltransferase</fullName>
        <ecNumber evidence="2">2.4.-.-</ecNumber>
    </submittedName>
</protein>
<accession>A0AAW8SZ95</accession>
<organism evidence="2 3">
    <name type="scientific">Enterococcus raffinosus</name>
    <dbReference type="NCBI Taxonomy" id="71452"/>
    <lineage>
        <taxon>Bacteria</taxon>
        <taxon>Bacillati</taxon>
        <taxon>Bacillota</taxon>
        <taxon>Bacilli</taxon>
        <taxon>Lactobacillales</taxon>
        <taxon>Enterococcaceae</taxon>
        <taxon>Enterococcus</taxon>
    </lineage>
</organism>
<dbReference type="InterPro" id="IPR029044">
    <property type="entry name" value="Nucleotide-diphossugar_trans"/>
</dbReference>
<dbReference type="Proteomes" id="UP001249240">
    <property type="component" value="Unassembled WGS sequence"/>
</dbReference>
<dbReference type="AlphaFoldDB" id="A0AAW8SZ95"/>
<feature type="domain" description="Glycosyltransferase 2-like" evidence="1">
    <location>
        <begin position="4"/>
        <end position="134"/>
    </location>
</feature>
<dbReference type="EC" id="2.4.-.-" evidence="2"/>
<dbReference type="GO" id="GO:0016757">
    <property type="term" value="F:glycosyltransferase activity"/>
    <property type="evidence" value="ECO:0007669"/>
    <property type="project" value="UniProtKB-KW"/>
</dbReference>
<dbReference type="Gene3D" id="3.90.550.10">
    <property type="entry name" value="Spore Coat Polysaccharide Biosynthesis Protein SpsA, Chain A"/>
    <property type="match status" value="1"/>
</dbReference>
<reference evidence="2" key="1">
    <citation type="submission" date="2023-03" db="EMBL/GenBank/DDBJ databases">
        <authorList>
            <person name="Shen W."/>
            <person name="Cai J."/>
        </authorList>
    </citation>
    <scope>NUCLEOTIDE SEQUENCE</scope>
    <source>
        <strain evidence="2">B646-2</strain>
    </source>
</reference>
<evidence type="ECO:0000313" key="2">
    <source>
        <dbReference type="EMBL" id="MDT2539476.1"/>
    </source>
</evidence>
<evidence type="ECO:0000259" key="1">
    <source>
        <dbReference type="Pfam" id="PF00535"/>
    </source>
</evidence>
<dbReference type="RefSeq" id="WP_028020292.1">
    <property type="nucleotide sequence ID" value="NZ_BAAAXM010000023.1"/>
</dbReference>
<keyword evidence="2" id="KW-0808">Transferase</keyword>
<sequence>MFEIVVVLYNMTFSESSTINSLNKLLTSHSFPEIKQVTIFDNSPQENKPQGLEKRFHYYHSSQNVGLAKAYNHILKQGDPISEWLLTLDQDTILTQAYLEELVKEASKQPPSVVAIAPVIKDGEQQISPVRSDTLRPLHTELPKKAHLYSRDIMVINSATALRKCFLKEIDGYNEEFPLDYLDHWVSWRIFIEKKQIKILSQTLQHQLSVLDYTNHMNFSRYQAIIQAEKCYYSLYATQLFSRYRRQLLLRGCKQVLTGKFNYGKMTFKFLFSGGKNGHKGTKANEGNTR</sequence>
<proteinExistence type="predicted"/>
<dbReference type="InterPro" id="IPR001173">
    <property type="entry name" value="Glyco_trans_2-like"/>
</dbReference>